<comment type="caution">
    <text evidence="1">The sequence shown here is derived from an EMBL/GenBank/DDBJ whole genome shotgun (WGS) entry which is preliminary data.</text>
</comment>
<dbReference type="GeneID" id="69054150"/>
<evidence type="ECO:0000313" key="2">
    <source>
        <dbReference type="Proteomes" id="UP000003882"/>
    </source>
</evidence>
<dbReference type="eggNOG" id="COG0172">
    <property type="taxonomic scope" value="Bacteria"/>
</dbReference>
<gene>
    <name evidence="1" type="ORF">BIFCAT_01015</name>
</gene>
<protein>
    <submittedName>
        <fullName evidence="1">Uncharacterized protein</fullName>
    </submittedName>
</protein>
<accession>B6XTP5</accession>
<reference evidence="1 2" key="1">
    <citation type="submission" date="2008-10" db="EMBL/GenBank/DDBJ databases">
        <title>Draft genome sequence of Bifidobacterium catenulatum (DSM 16992).</title>
        <authorList>
            <person name="Sudarsanam P."/>
            <person name="Ley R."/>
            <person name="Guruge J."/>
            <person name="Turnbaugh P.J."/>
            <person name="Mahowald M."/>
            <person name="Liep D."/>
            <person name="Gordon J."/>
        </authorList>
    </citation>
    <scope>NUCLEOTIDE SEQUENCE [LARGE SCALE GENOMIC DNA]</scope>
    <source>
        <strain evidence="1 2">DSM 16992</strain>
    </source>
</reference>
<dbReference type="Proteomes" id="UP000003882">
    <property type="component" value="Unassembled WGS sequence"/>
</dbReference>
<dbReference type="EMBL" id="ABXY01000011">
    <property type="protein sequence ID" value="EEB22044.1"/>
    <property type="molecule type" value="Genomic_DNA"/>
</dbReference>
<organism evidence="1 2">
    <name type="scientific">Bifidobacterium catenulatum DSM 16992 = JCM 1194 = LMG 11043</name>
    <dbReference type="NCBI Taxonomy" id="566552"/>
    <lineage>
        <taxon>Bacteria</taxon>
        <taxon>Bacillati</taxon>
        <taxon>Actinomycetota</taxon>
        <taxon>Actinomycetes</taxon>
        <taxon>Bifidobacteriales</taxon>
        <taxon>Bifidobacteriaceae</taxon>
        <taxon>Bifidobacterium</taxon>
    </lineage>
</organism>
<proteinExistence type="predicted"/>
<evidence type="ECO:0000313" key="1">
    <source>
        <dbReference type="EMBL" id="EEB22044.1"/>
    </source>
</evidence>
<sequence>MNDAVYKFKRYEDDSLSYAGIDKHENDAQVGPFDTVIPSQEFEEM</sequence>
<name>B6XTP5_9BIFI</name>
<reference evidence="1 2" key="2">
    <citation type="submission" date="2008-10" db="EMBL/GenBank/DDBJ databases">
        <authorList>
            <person name="Fulton L."/>
            <person name="Clifton S."/>
            <person name="Fulton B."/>
            <person name="Xu J."/>
            <person name="Minx P."/>
            <person name="Pepin K.H."/>
            <person name="Johnson M."/>
            <person name="Bhonagiri V."/>
            <person name="Nash W.E."/>
            <person name="Mardis E.R."/>
            <person name="Wilson R.K."/>
        </authorList>
    </citation>
    <scope>NUCLEOTIDE SEQUENCE [LARGE SCALE GENOMIC DNA]</scope>
    <source>
        <strain evidence="1 2">DSM 16992</strain>
    </source>
</reference>
<dbReference type="AlphaFoldDB" id="B6XTP5"/>
<dbReference type="RefSeq" id="WP_003835204.1">
    <property type="nucleotide sequence ID" value="NZ_ABXY01000011.1"/>
</dbReference>